<gene>
    <name evidence="5" type="primary">recX</name>
    <name evidence="8" type="ORF">L0U89_18385</name>
</gene>
<keyword evidence="4 5" id="KW-0963">Cytoplasm</keyword>
<dbReference type="Pfam" id="PF02631">
    <property type="entry name" value="RecX_HTH2"/>
    <property type="match status" value="1"/>
</dbReference>
<protein>
    <recommendedName>
        <fullName evidence="3 5">Regulatory protein RecX</fullName>
    </recommendedName>
</protein>
<organism evidence="8 9">
    <name type="scientific">Mariniradius sediminis</name>
    <dbReference type="NCBI Taxonomy" id="2909237"/>
    <lineage>
        <taxon>Bacteria</taxon>
        <taxon>Pseudomonadati</taxon>
        <taxon>Bacteroidota</taxon>
        <taxon>Cytophagia</taxon>
        <taxon>Cytophagales</taxon>
        <taxon>Cyclobacteriaceae</taxon>
        <taxon>Mariniradius</taxon>
    </lineage>
</organism>
<evidence type="ECO:0000256" key="2">
    <source>
        <dbReference type="ARBA" id="ARBA00009695"/>
    </source>
</evidence>
<sequence length="168" mass="19721">MSFPRKEYKNAEGKKPWTLVEAKTKLAAYCAYQERCQEEVRTKLAERKIFGEDAENLIVLMIEEGFLNEERFAKAYARGKFNLNHWGRNKIQQELKWRKISGYCIKQAMKEIDGEEYWQTIVKLAARKSQAMKEKSDLALRYKTSAYLISRGFEPDLVEEALNEVIPK</sequence>
<evidence type="ECO:0000256" key="4">
    <source>
        <dbReference type="ARBA" id="ARBA00022490"/>
    </source>
</evidence>
<evidence type="ECO:0000259" key="6">
    <source>
        <dbReference type="Pfam" id="PF02631"/>
    </source>
</evidence>
<comment type="caution">
    <text evidence="8">The sequence shown here is derived from an EMBL/GenBank/DDBJ whole genome shotgun (WGS) entry which is preliminary data.</text>
</comment>
<dbReference type="PANTHER" id="PTHR33602">
    <property type="entry name" value="REGULATORY PROTEIN RECX FAMILY PROTEIN"/>
    <property type="match status" value="1"/>
</dbReference>
<comment type="function">
    <text evidence="5">Modulates RecA activity.</text>
</comment>
<dbReference type="Proteomes" id="UP001201449">
    <property type="component" value="Unassembled WGS sequence"/>
</dbReference>
<dbReference type="InterPro" id="IPR053925">
    <property type="entry name" value="RecX_HTH_3rd"/>
</dbReference>
<evidence type="ECO:0000259" key="7">
    <source>
        <dbReference type="Pfam" id="PF21981"/>
    </source>
</evidence>
<keyword evidence="9" id="KW-1185">Reference proteome</keyword>
<dbReference type="PANTHER" id="PTHR33602:SF1">
    <property type="entry name" value="REGULATORY PROTEIN RECX FAMILY PROTEIN"/>
    <property type="match status" value="1"/>
</dbReference>
<evidence type="ECO:0000256" key="1">
    <source>
        <dbReference type="ARBA" id="ARBA00004496"/>
    </source>
</evidence>
<dbReference type="InterPro" id="IPR003783">
    <property type="entry name" value="Regulatory_RecX"/>
</dbReference>
<accession>A0ABS9C0K3</accession>
<dbReference type="EMBL" id="JAKEVZ010000019">
    <property type="protein sequence ID" value="MCF1753034.1"/>
    <property type="molecule type" value="Genomic_DNA"/>
</dbReference>
<dbReference type="RefSeq" id="WP_234862862.1">
    <property type="nucleotide sequence ID" value="NZ_JAKEVZ010000019.1"/>
</dbReference>
<comment type="subcellular location">
    <subcellularLocation>
        <location evidence="1 5">Cytoplasm</location>
    </subcellularLocation>
</comment>
<dbReference type="HAMAP" id="MF_01114">
    <property type="entry name" value="RecX"/>
    <property type="match status" value="1"/>
</dbReference>
<dbReference type="Gene3D" id="1.10.10.10">
    <property type="entry name" value="Winged helix-like DNA-binding domain superfamily/Winged helix DNA-binding domain"/>
    <property type="match status" value="2"/>
</dbReference>
<comment type="similarity">
    <text evidence="2 5">Belongs to the RecX family.</text>
</comment>
<feature type="domain" description="RecX second three-helical" evidence="6">
    <location>
        <begin position="68"/>
        <end position="109"/>
    </location>
</feature>
<feature type="domain" description="RecX third three-helical" evidence="7">
    <location>
        <begin position="115"/>
        <end position="162"/>
    </location>
</feature>
<proteinExistence type="inferred from homology"/>
<dbReference type="InterPro" id="IPR053924">
    <property type="entry name" value="RecX_HTH_2nd"/>
</dbReference>
<evidence type="ECO:0000256" key="3">
    <source>
        <dbReference type="ARBA" id="ARBA00018111"/>
    </source>
</evidence>
<dbReference type="InterPro" id="IPR036388">
    <property type="entry name" value="WH-like_DNA-bd_sf"/>
</dbReference>
<evidence type="ECO:0000313" key="9">
    <source>
        <dbReference type="Proteomes" id="UP001201449"/>
    </source>
</evidence>
<evidence type="ECO:0000313" key="8">
    <source>
        <dbReference type="EMBL" id="MCF1753034.1"/>
    </source>
</evidence>
<dbReference type="Pfam" id="PF21981">
    <property type="entry name" value="RecX_HTH3"/>
    <property type="match status" value="1"/>
</dbReference>
<evidence type="ECO:0000256" key="5">
    <source>
        <dbReference type="HAMAP-Rule" id="MF_01114"/>
    </source>
</evidence>
<reference evidence="8 9" key="1">
    <citation type="submission" date="2022-01" db="EMBL/GenBank/DDBJ databases">
        <title>Mariniradius saccharolyticus sp. nov., isolated from sediment of a river.</title>
        <authorList>
            <person name="Liu H."/>
        </authorList>
    </citation>
    <scope>NUCLEOTIDE SEQUENCE [LARGE SCALE GENOMIC DNA]</scope>
    <source>
        <strain evidence="8 9">RY-2</strain>
    </source>
</reference>
<name>A0ABS9C0K3_9BACT</name>